<dbReference type="EMBL" id="KQ982562">
    <property type="protein sequence ID" value="KYQ54951.1"/>
    <property type="molecule type" value="Genomic_DNA"/>
</dbReference>
<proteinExistence type="predicted"/>
<feature type="transmembrane region" description="Helical" evidence="5">
    <location>
        <begin position="21"/>
        <end position="42"/>
    </location>
</feature>
<evidence type="ECO:0000256" key="1">
    <source>
        <dbReference type="ARBA" id="ARBA00004167"/>
    </source>
</evidence>
<evidence type="ECO:0000313" key="6">
    <source>
        <dbReference type="EMBL" id="KYQ54951.1"/>
    </source>
</evidence>
<keyword evidence="2 5" id="KW-0812">Transmembrane</keyword>
<dbReference type="Pfam" id="PF14880">
    <property type="entry name" value="COX14"/>
    <property type="match status" value="1"/>
</dbReference>
<comment type="subcellular location">
    <subcellularLocation>
        <location evidence="1">Membrane</location>
        <topology evidence="1">Single-pass membrane protein</topology>
    </subcellularLocation>
</comment>
<gene>
    <name evidence="6" type="ORF">ALC60_06293</name>
</gene>
<keyword evidence="7" id="KW-1185">Reference proteome</keyword>
<sequence length="78" mass="9475">MDPGFFKRRRKERLYDMMHKSAVRVCMGVTAFSTLFLFYKVYEYFRYVRPLKMVQSKLVEDELLFEGRNIEDTSKNMS</sequence>
<dbReference type="AlphaFoldDB" id="A0A151X3I5"/>
<evidence type="ECO:0000313" key="7">
    <source>
        <dbReference type="Proteomes" id="UP000075809"/>
    </source>
</evidence>
<evidence type="ECO:0000256" key="3">
    <source>
        <dbReference type="ARBA" id="ARBA00022989"/>
    </source>
</evidence>
<accession>A0A151X3I5</accession>
<keyword evidence="4 5" id="KW-0472">Membrane</keyword>
<dbReference type="Proteomes" id="UP000075809">
    <property type="component" value="Unassembled WGS sequence"/>
</dbReference>
<evidence type="ECO:0000256" key="4">
    <source>
        <dbReference type="ARBA" id="ARBA00023136"/>
    </source>
</evidence>
<evidence type="ECO:0000256" key="2">
    <source>
        <dbReference type="ARBA" id="ARBA00022692"/>
    </source>
</evidence>
<dbReference type="InterPro" id="IPR029208">
    <property type="entry name" value="COX14"/>
</dbReference>
<protein>
    <submittedName>
        <fullName evidence="6">Uncharacterized protein</fullName>
    </submittedName>
</protein>
<dbReference type="GO" id="GO:0016020">
    <property type="term" value="C:membrane"/>
    <property type="evidence" value="ECO:0007669"/>
    <property type="project" value="UniProtKB-SubCell"/>
</dbReference>
<evidence type="ECO:0000256" key="5">
    <source>
        <dbReference type="SAM" id="Phobius"/>
    </source>
</evidence>
<organism evidence="6 7">
    <name type="scientific">Mycetomoellerius zeteki</name>
    <dbReference type="NCBI Taxonomy" id="64791"/>
    <lineage>
        <taxon>Eukaryota</taxon>
        <taxon>Metazoa</taxon>
        <taxon>Ecdysozoa</taxon>
        <taxon>Arthropoda</taxon>
        <taxon>Hexapoda</taxon>
        <taxon>Insecta</taxon>
        <taxon>Pterygota</taxon>
        <taxon>Neoptera</taxon>
        <taxon>Endopterygota</taxon>
        <taxon>Hymenoptera</taxon>
        <taxon>Apocrita</taxon>
        <taxon>Aculeata</taxon>
        <taxon>Formicoidea</taxon>
        <taxon>Formicidae</taxon>
        <taxon>Myrmicinae</taxon>
        <taxon>Mycetomoellerius</taxon>
    </lineage>
</organism>
<keyword evidence="3 5" id="KW-1133">Transmembrane helix</keyword>
<reference evidence="6 7" key="1">
    <citation type="submission" date="2015-09" db="EMBL/GenBank/DDBJ databases">
        <title>Trachymyrmex zeteki WGS genome.</title>
        <authorList>
            <person name="Nygaard S."/>
            <person name="Hu H."/>
            <person name="Boomsma J."/>
            <person name="Zhang G."/>
        </authorList>
    </citation>
    <scope>NUCLEOTIDE SEQUENCE [LARGE SCALE GENOMIC DNA]</scope>
    <source>
        <strain evidence="6">Tzet28-1</strain>
        <tissue evidence="6">Whole body</tissue>
    </source>
</reference>
<name>A0A151X3I5_9HYME</name>